<accession>A0A401TUQ6</accession>
<dbReference type="EMBL" id="BEZZ01180409">
    <property type="protein sequence ID" value="GCC46371.1"/>
    <property type="molecule type" value="Genomic_DNA"/>
</dbReference>
<gene>
    <name evidence="1" type="ORF">chiPu_0030336</name>
</gene>
<comment type="caution">
    <text evidence="1">The sequence shown here is derived from an EMBL/GenBank/DDBJ whole genome shotgun (WGS) entry which is preliminary data.</text>
</comment>
<evidence type="ECO:0000313" key="2">
    <source>
        <dbReference type="Proteomes" id="UP000287033"/>
    </source>
</evidence>
<reference evidence="1 2" key="1">
    <citation type="journal article" date="2018" name="Nat. Ecol. Evol.">
        <title>Shark genomes provide insights into elasmobranch evolution and the origin of vertebrates.</title>
        <authorList>
            <person name="Hara Y"/>
            <person name="Yamaguchi K"/>
            <person name="Onimaru K"/>
            <person name="Kadota M"/>
            <person name="Koyanagi M"/>
            <person name="Keeley SD"/>
            <person name="Tatsumi K"/>
            <person name="Tanaka K"/>
            <person name="Motone F"/>
            <person name="Kageyama Y"/>
            <person name="Nozu R"/>
            <person name="Adachi N"/>
            <person name="Nishimura O"/>
            <person name="Nakagawa R"/>
            <person name="Tanegashima C"/>
            <person name="Kiyatake I"/>
            <person name="Matsumoto R"/>
            <person name="Murakumo K"/>
            <person name="Nishida K"/>
            <person name="Terakita A"/>
            <person name="Kuratani S"/>
            <person name="Sato K"/>
            <person name="Hyodo S Kuraku.S."/>
        </authorList>
    </citation>
    <scope>NUCLEOTIDE SEQUENCE [LARGE SCALE GENOMIC DNA]</scope>
</reference>
<sequence length="62" mass="7379">QFSERWFAWDWNPGTRTRLHILEAPKLEARRMSQQRPPEPAEIKRRPLRRYLNSGNFATASG</sequence>
<feature type="non-terminal residue" evidence="1">
    <location>
        <position position="1"/>
    </location>
</feature>
<dbReference type="Proteomes" id="UP000287033">
    <property type="component" value="Unassembled WGS sequence"/>
</dbReference>
<proteinExistence type="predicted"/>
<keyword evidence="2" id="KW-1185">Reference proteome</keyword>
<name>A0A401TUQ6_CHIPU</name>
<evidence type="ECO:0000313" key="1">
    <source>
        <dbReference type="EMBL" id="GCC46371.1"/>
    </source>
</evidence>
<dbReference type="AlphaFoldDB" id="A0A401TUQ6"/>
<protein>
    <submittedName>
        <fullName evidence="1">Uncharacterized protein</fullName>
    </submittedName>
</protein>
<organism evidence="1 2">
    <name type="scientific">Chiloscyllium punctatum</name>
    <name type="common">Brownbanded bambooshark</name>
    <name type="synonym">Hemiscyllium punctatum</name>
    <dbReference type="NCBI Taxonomy" id="137246"/>
    <lineage>
        <taxon>Eukaryota</taxon>
        <taxon>Metazoa</taxon>
        <taxon>Chordata</taxon>
        <taxon>Craniata</taxon>
        <taxon>Vertebrata</taxon>
        <taxon>Chondrichthyes</taxon>
        <taxon>Elasmobranchii</taxon>
        <taxon>Galeomorphii</taxon>
        <taxon>Galeoidea</taxon>
        <taxon>Orectolobiformes</taxon>
        <taxon>Hemiscylliidae</taxon>
        <taxon>Chiloscyllium</taxon>
    </lineage>
</organism>